<comment type="caution">
    <text evidence="1">The sequence shown here is derived from an EMBL/GenBank/DDBJ whole genome shotgun (WGS) entry which is preliminary data.</text>
</comment>
<accession>A0ACC3T9N2</accession>
<evidence type="ECO:0000313" key="2">
    <source>
        <dbReference type="Proteomes" id="UP001433508"/>
    </source>
</evidence>
<evidence type="ECO:0000313" key="1">
    <source>
        <dbReference type="EMBL" id="KAK9240355.1"/>
    </source>
</evidence>
<protein>
    <submittedName>
        <fullName evidence="1">Uncharacterized protein</fullName>
    </submittedName>
</protein>
<proteinExistence type="predicted"/>
<dbReference type="Proteomes" id="UP001433508">
    <property type="component" value="Unassembled WGS sequence"/>
</dbReference>
<sequence>MKAHLKPSDLRSLADACEMAMPDLSLQRPQSFLQLTTTTIYSPSGALLDCTTEYEMAKVQAQSLCDLYYQASCAHVRSHMQDKFPIFRNRLNLALLALKGERNYYRKRTILCKVFEIRSHPTCYEMDTLAAMCGLEYHQVKVWFANRRARSKSTSNSSKHLTANNCEGNHGKV</sequence>
<dbReference type="EMBL" id="MU971340">
    <property type="protein sequence ID" value="KAK9240355.1"/>
    <property type="molecule type" value="Genomic_DNA"/>
</dbReference>
<keyword evidence="2" id="KW-1185">Reference proteome</keyword>
<organism evidence="1 2">
    <name type="scientific">Lipomyces kononenkoae</name>
    <name type="common">Yeast</name>
    <dbReference type="NCBI Taxonomy" id="34357"/>
    <lineage>
        <taxon>Eukaryota</taxon>
        <taxon>Fungi</taxon>
        <taxon>Dikarya</taxon>
        <taxon>Ascomycota</taxon>
        <taxon>Saccharomycotina</taxon>
        <taxon>Lipomycetes</taxon>
        <taxon>Lipomycetales</taxon>
        <taxon>Lipomycetaceae</taxon>
        <taxon>Lipomyces</taxon>
    </lineage>
</organism>
<gene>
    <name evidence="1" type="ORF">V1525DRAFT_354110</name>
</gene>
<name>A0ACC3T9N2_LIPKO</name>
<reference evidence="2" key="1">
    <citation type="journal article" date="2024" name="Front. Bioeng. Biotechnol.">
        <title>Genome-scale model development and genomic sequencing of the oleaginous clade Lipomyces.</title>
        <authorList>
            <person name="Czajka J.J."/>
            <person name="Han Y."/>
            <person name="Kim J."/>
            <person name="Mondo S.J."/>
            <person name="Hofstad B.A."/>
            <person name="Robles A."/>
            <person name="Haridas S."/>
            <person name="Riley R."/>
            <person name="LaButti K."/>
            <person name="Pangilinan J."/>
            <person name="Andreopoulos W."/>
            <person name="Lipzen A."/>
            <person name="Yan J."/>
            <person name="Wang M."/>
            <person name="Ng V."/>
            <person name="Grigoriev I.V."/>
            <person name="Spatafora J.W."/>
            <person name="Magnuson J.K."/>
            <person name="Baker S.E."/>
            <person name="Pomraning K.R."/>
        </authorList>
    </citation>
    <scope>NUCLEOTIDE SEQUENCE [LARGE SCALE GENOMIC DNA]</scope>
    <source>
        <strain evidence="2">CBS 7786</strain>
    </source>
</reference>